<name>A0A3N4IID3_ASCIM</name>
<sequence>MAPLATYFAVHPREESDYDECTPIFKTVFVTNYLLCITVLILLGCYYIPYFAGLGEKERRDGLSWGYRFTDSIRYWVSGQWLCSLKPSSLRQWYLRRFRHRFTDSIRYWVSGAARWLCSLKPSSLRQWYLRRFRPMNTKLVLRLQNVLGELEQVLEIMEIVRSLRRTYTSGSDLRDDELLFMTTLLVQRNILRELGHALETAESDLEDDELLAEIEAAVWRVLSELGHGPETAGNDHDSEYNELVAKFKELVWNVLRDTETDSTVRWLFNVGRDLGQACYRVGIRVNPNSLIELES</sequence>
<evidence type="ECO:0000313" key="2">
    <source>
        <dbReference type="EMBL" id="RPA83931.1"/>
    </source>
</evidence>
<organism evidence="2 3">
    <name type="scientific">Ascobolus immersus RN42</name>
    <dbReference type="NCBI Taxonomy" id="1160509"/>
    <lineage>
        <taxon>Eukaryota</taxon>
        <taxon>Fungi</taxon>
        <taxon>Dikarya</taxon>
        <taxon>Ascomycota</taxon>
        <taxon>Pezizomycotina</taxon>
        <taxon>Pezizomycetes</taxon>
        <taxon>Pezizales</taxon>
        <taxon>Ascobolaceae</taxon>
        <taxon>Ascobolus</taxon>
    </lineage>
</organism>
<feature type="transmembrane region" description="Helical" evidence="1">
    <location>
        <begin position="32"/>
        <end position="52"/>
    </location>
</feature>
<keyword evidence="1" id="KW-0472">Membrane</keyword>
<dbReference type="Proteomes" id="UP000275078">
    <property type="component" value="Unassembled WGS sequence"/>
</dbReference>
<evidence type="ECO:0000313" key="3">
    <source>
        <dbReference type="Proteomes" id="UP000275078"/>
    </source>
</evidence>
<keyword evidence="1" id="KW-0812">Transmembrane</keyword>
<keyword evidence="1" id="KW-1133">Transmembrane helix</keyword>
<gene>
    <name evidence="2" type="ORF">BJ508DRAFT_304106</name>
</gene>
<accession>A0A3N4IID3</accession>
<evidence type="ECO:0000256" key="1">
    <source>
        <dbReference type="SAM" id="Phobius"/>
    </source>
</evidence>
<proteinExistence type="predicted"/>
<reference evidence="2 3" key="1">
    <citation type="journal article" date="2018" name="Nat. Ecol. Evol.">
        <title>Pezizomycetes genomes reveal the molecular basis of ectomycorrhizal truffle lifestyle.</title>
        <authorList>
            <person name="Murat C."/>
            <person name="Payen T."/>
            <person name="Noel B."/>
            <person name="Kuo A."/>
            <person name="Morin E."/>
            <person name="Chen J."/>
            <person name="Kohler A."/>
            <person name="Krizsan K."/>
            <person name="Balestrini R."/>
            <person name="Da Silva C."/>
            <person name="Montanini B."/>
            <person name="Hainaut M."/>
            <person name="Levati E."/>
            <person name="Barry K.W."/>
            <person name="Belfiori B."/>
            <person name="Cichocki N."/>
            <person name="Clum A."/>
            <person name="Dockter R.B."/>
            <person name="Fauchery L."/>
            <person name="Guy J."/>
            <person name="Iotti M."/>
            <person name="Le Tacon F."/>
            <person name="Lindquist E.A."/>
            <person name="Lipzen A."/>
            <person name="Malagnac F."/>
            <person name="Mello A."/>
            <person name="Molinier V."/>
            <person name="Miyauchi S."/>
            <person name="Poulain J."/>
            <person name="Riccioni C."/>
            <person name="Rubini A."/>
            <person name="Sitrit Y."/>
            <person name="Splivallo R."/>
            <person name="Traeger S."/>
            <person name="Wang M."/>
            <person name="Zifcakova L."/>
            <person name="Wipf D."/>
            <person name="Zambonelli A."/>
            <person name="Paolocci F."/>
            <person name="Nowrousian M."/>
            <person name="Ottonello S."/>
            <person name="Baldrian P."/>
            <person name="Spatafora J.W."/>
            <person name="Henrissat B."/>
            <person name="Nagy L.G."/>
            <person name="Aury J.M."/>
            <person name="Wincker P."/>
            <person name="Grigoriev I.V."/>
            <person name="Bonfante P."/>
            <person name="Martin F.M."/>
        </authorList>
    </citation>
    <scope>NUCLEOTIDE SEQUENCE [LARGE SCALE GENOMIC DNA]</scope>
    <source>
        <strain evidence="2 3">RN42</strain>
    </source>
</reference>
<dbReference type="EMBL" id="ML119661">
    <property type="protein sequence ID" value="RPA83931.1"/>
    <property type="molecule type" value="Genomic_DNA"/>
</dbReference>
<protein>
    <submittedName>
        <fullName evidence="2">Uncharacterized protein</fullName>
    </submittedName>
</protein>
<keyword evidence="3" id="KW-1185">Reference proteome</keyword>
<dbReference type="AlphaFoldDB" id="A0A3N4IID3"/>